<dbReference type="PANTHER" id="PTHR37984:SF13">
    <property type="entry name" value="RIBONUCLEASE H"/>
    <property type="match status" value="1"/>
</dbReference>
<dbReference type="GO" id="GO:0016787">
    <property type="term" value="F:hydrolase activity"/>
    <property type="evidence" value="ECO:0007669"/>
    <property type="project" value="UniProtKB-KW"/>
</dbReference>
<feature type="region of interest" description="Disordered" evidence="8">
    <location>
        <begin position="1224"/>
        <end position="1286"/>
    </location>
</feature>
<keyword evidence="10" id="KW-1185">Reference proteome</keyword>
<dbReference type="GO" id="GO:0015074">
    <property type="term" value="P:DNA integration"/>
    <property type="evidence" value="ECO:0007669"/>
    <property type="project" value="InterPro"/>
</dbReference>
<keyword evidence="7" id="KW-0695">RNA-directed DNA polymerase</keyword>
<dbReference type="SUPFAM" id="SSF56672">
    <property type="entry name" value="DNA/RNA polymerases"/>
    <property type="match status" value="1"/>
</dbReference>
<dbReference type="Pfam" id="PF13650">
    <property type="entry name" value="Asp_protease_2"/>
    <property type="match status" value="1"/>
</dbReference>
<evidence type="ECO:0000256" key="1">
    <source>
        <dbReference type="ARBA" id="ARBA00012493"/>
    </source>
</evidence>
<dbReference type="Gene3D" id="3.10.10.10">
    <property type="entry name" value="HIV Type 1 Reverse Transcriptase, subunit A, domain 1"/>
    <property type="match status" value="1"/>
</dbReference>
<dbReference type="FunFam" id="1.10.340.70:FF:000003">
    <property type="entry name" value="Protein CBG25708"/>
    <property type="match status" value="1"/>
</dbReference>
<dbReference type="FunFam" id="3.10.20.370:FF:000001">
    <property type="entry name" value="Retrovirus-related Pol polyprotein from transposon 17.6-like protein"/>
    <property type="match status" value="1"/>
</dbReference>
<evidence type="ECO:0000313" key="9">
    <source>
        <dbReference type="EMBL" id="CAB4007683.1"/>
    </source>
</evidence>
<dbReference type="CDD" id="cd01647">
    <property type="entry name" value="RT_LTR"/>
    <property type="match status" value="1"/>
</dbReference>
<dbReference type="InterPro" id="IPR012337">
    <property type="entry name" value="RNaseH-like_sf"/>
</dbReference>
<dbReference type="Gene3D" id="2.40.70.10">
    <property type="entry name" value="Acid Proteases"/>
    <property type="match status" value="1"/>
</dbReference>
<gene>
    <name evidence="9" type="ORF">PACLA_8A036820</name>
</gene>
<dbReference type="InterPro" id="IPR001584">
    <property type="entry name" value="Integrase_cat-core"/>
</dbReference>
<evidence type="ECO:0000256" key="8">
    <source>
        <dbReference type="SAM" id="MobiDB-lite"/>
    </source>
</evidence>
<feature type="compositionally biased region" description="Polar residues" evidence="8">
    <location>
        <begin position="1231"/>
        <end position="1244"/>
    </location>
</feature>
<dbReference type="SUPFAM" id="SSF53098">
    <property type="entry name" value="Ribonuclease H-like"/>
    <property type="match status" value="1"/>
</dbReference>
<dbReference type="GO" id="GO:0003964">
    <property type="term" value="F:RNA-directed DNA polymerase activity"/>
    <property type="evidence" value="ECO:0007669"/>
    <property type="project" value="UniProtKB-KW"/>
</dbReference>
<dbReference type="Gene3D" id="3.30.420.10">
    <property type="entry name" value="Ribonuclease H-like superfamily/Ribonuclease H"/>
    <property type="match status" value="1"/>
</dbReference>
<keyword evidence="2" id="KW-0808">Transferase</keyword>
<evidence type="ECO:0000256" key="4">
    <source>
        <dbReference type="ARBA" id="ARBA00022722"/>
    </source>
</evidence>
<evidence type="ECO:0000313" key="10">
    <source>
        <dbReference type="Proteomes" id="UP001152795"/>
    </source>
</evidence>
<dbReference type="Pfam" id="PF17921">
    <property type="entry name" value="Integrase_H2C2"/>
    <property type="match status" value="1"/>
</dbReference>
<dbReference type="EC" id="2.7.7.49" evidence="1"/>
<keyword evidence="4" id="KW-0540">Nuclease</keyword>
<dbReference type="InterPro" id="IPR050951">
    <property type="entry name" value="Retrovirus_Pol_polyprotein"/>
</dbReference>
<dbReference type="SUPFAM" id="SSF57756">
    <property type="entry name" value="Retrovirus zinc finger-like domains"/>
    <property type="match status" value="1"/>
</dbReference>
<dbReference type="Pfam" id="PF00078">
    <property type="entry name" value="RVT_1"/>
    <property type="match status" value="1"/>
</dbReference>
<dbReference type="Gene3D" id="4.10.60.10">
    <property type="entry name" value="Zinc finger, CCHC-type"/>
    <property type="match status" value="1"/>
</dbReference>
<dbReference type="PROSITE" id="PS50158">
    <property type="entry name" value="ZF_CCHC"/>
    <property type="match status" value="1"/>
</dbReference>
<dbReference type="InterPro" id="IPR043128">
    <property type="entry name" value="Rev_trsase/Diguanyl_cyclase"/>
</dbReference>
<feature type="compositionally biased region" description="Basic and acidic residues" evidence="8">
    <location>
        <begin position="1269"/>
        <end position="1286"/>
    </location>
</feature>
<dbReference type="InterPro" id="IPR043502">
    <property type="entry name" value="DNA/RNA_pol_sf"/>
</dbReference>
<dbReference type="InterPro" id="IPR036397">
    <property type="entry name" value="RNaseH_sf"/>
</dbReference>
<keyword evidence="5" id="KW-0255">Endonuclease</keyword>
<dbReference type="InterPro" id="IPR001878">
    <property type="entry name" value="Znf_CCHC"/>
</dbReference>
<dbReference type="PANTHER" id="PTHR37984">
    <property type="entry name" value="PROTEIN CBG26694"/>
    <property type="match status" value="1"/>
</dbReference>
<evidence type="ECO:0000256" key="2">
    <source>
        <dbReference type="ARBA" id="ARBA00022679"/>
    </source>
</evidence>
<dbReference type="InterPro" id="IPR036875">
    <property type="entry name" value="Znf_CCHC_sf"/>
</dbReference>
<organism evidence="9 10">
    <name type="scientific">Paramuricea clavata</name>
    <name type="common">Red gorgonian</name>
    <name type="synonym">Violescent sea-whip</name>
    <dbReference type="NCBI Taxonomy" id="317549"/>
    <lineage>
        <taxon>Eukaryota</taxon>
        <taxon>Metazoa</taxon>
        <taxon>Cnidaria</taxon>
        <taxon>Anthozoa</taxon>
        <taxon>Octocorallia</taxon>
        <taxon>Malacalcyonacea</taxon>
        <taxon>Plexauridae</taxon>
        <taxon>Paramuricea</taxon>
    </lineage>
</organism>
<evidence type="ECO:0000256" key="6">
    <source>
        <dbReference type="ARBA" id="ARBA00022801"/>
    </source>
</evidence>
<dbReference type="InterPro" id="IPR021109">
    <property type="entry name" value="Peptidase_aspartic_dom_sf"/>
</dbReference>
<dbReference type="GO" id="GO:0004519">
    <property type="term" value="F:endonuclease activity"/>
    <property type="evidence" value="ECO:0007669"/>
    <property type="project" value="UniProtKB-KW"/>
</dbReference>
<dbReference type="CDD" id="cd09274">
    <property type="entry name" value="RNase_HI_RT_Ty3"/>
    <property type="match status" value="1"/>
</dbReference>
<dbReference type="SMART" id="SM00343">
    <property type="entry name" value="ZnF_C2HC"/>
    <property type="match status" value="2"/>
</dbReference>
<proteinExistence type="predicted"/>
<keyword evidence="6" id="KW-0378">Hydrolase</keyword>
<evidence type="ECO:0000256" key="5">
    <source>
        <dbReference type="ARBA" id="ARBA00022759"/>
    </source>
</evidence>
<dbReference type="InterPro" id="IPR000477">
    <property type="entry name" value="RT_dom"/>
</dbReference>
<evidence type="ECO:0000256" key="3">
    <source>
        <dbReference type="ARBA" id="ARBA00022695"/>
    </source>
</evidence>
<dbReference type="Gene3D" id="3.10.20.370">
    <property type="match status" value="1"/>
</dbReference>
<reference evidence="9" key="1">
    <citation type="submission" date="2020-04" db="EMBL/GenBank/DDBJ databases">
        <authorList>
            <person name="Alioto T."/>
            <person name="Alioto T."/>
            <person name="Gomez Garrido J."/>
        </authorList>
    </citation>
    <scope>NUCLEOTIDE SEQUENCE</scope>
    <source>
        <strain evidence="9">A484AB</strain>
    </source>
</reference>
<dbReference type="GO" id="GO:0003676">
    <property type="term" value="F:nucleic acid binding"/>
    <property type="evidence" value="ECO:0007669"/>
    <property type="project" value="InterPro"/>
</dbReference>
<dbReference type="InterPro" id="IPR041373">
    <property type="entry name" value="RT_RNaseH"/>
</dbReference>
<comment type="caution">
    <text evidence="9">The sequence shown here is derived from an EMBL/GenBank/DDBJ whole genome shotgun (WGS) entry which is preliminary data.</text>
</comment>
<keyword evidence="3" id="KW-0548">Nucleotidyltransferase</keyword>
<dbReference type="Gene3D" id="3.30.70.270">
    <property type="match status" value="1"/>
</dbReference>
<dbReference type="InterPro" id="IPR041588">
    <property type="entry name" value="Integrase_H2C2"/>
</dbReference>
<accession>A0A7D9IKE0</accession>
<protein>
    <recommendedName>
        <fullName evidence="1">RNA-directed DNA polymerase</fullName>
        <ecNumber evidence="1">2.7.7.49</ecNumber>
    </recommendedName>
</protein>
<dbReference type="OrthoDB" id="5983039at2759"/>
<dbReference type="Gene3D" id="1.10.340.70">
    <property type="match status" value="1"/>
</dbReference>
<dbReference type="EMBL" id="CACRXK020005875">
    <property type="protein sequence ID" value="CAB4007683.1"/>
    <property type="molecule type" value="Genomic_DNA"/>
</dbReference>
<dbReference type="Proteomes" id="UP001152795">
    <property type="component" value="Unassembled WGS sequence"/>
</dbReference>
<evidence type="ECO:0000256" key="7">
    <source>
        <dbReference type="ARBA" id="ARBA00022918"/>
    </source>
</evidence>
<name>A0A7D9IKE0_PARCT</name>
<dbReference type="FunFam" id="3.30.420.10:FF:000063">
    <property type="entry name" value="Retrovirus-related Pol polyprotein from transposon 297-like Protein"/>
    <property type="match status" value="1"/>
</dbReference>
<dbReference type="SUPFAM" id="SSF50630">
    <property type="entry name" value="Acid proteases"/>
    <property type="match status" value="1"/>
</dbReference>
<dbReference type="Pfam" id="PF17917">
    <property type="entry name" value="RT_RNaseH"/>
    <property type="match status" value="1"/>
</dbReference>
<dbReference type="PROSITE" id="PS50994">
    <property type="entry name" value="INTEGRASE"/>
    <property type="match status" value="1"/>
</dbReference>
<dbReference type="Pfam" id="PF00665">
    <property type="entry name" value="rve"/>
    <property type="match status" value="1"/>
</dbReference>
<sequence>MAQQNNTYFGVLEPFDGGDFIDYSERLNAYFIANNIGQVAADANEAAKQAADKRKVAVTTSVMGKSTYSTLKDLCLPDLPAEKSYEEIITILKGFYKPKVLEVAETYRFHQAVQTESETVHCNFGTYLTRALRDQFVGGVRSRSTRKKLLSEDRTFDQAVKVAQADELAEKESKEMLLSAERTDTTQAHSISNKRKYHFKGGDANKAKPFEQGKTCFRCGSTQHLADKCSHTYTTCNYCKKAGHLAKVCFKKKKADSNAKAHNIVATHTDESSDSDSDMNSVNGTPVTIFMQNINSVGQKSEISPQYKLGVNINGQEVSMEIDTGSSVTLLNSGDFERMGGDTNVLKPSTVVLKSYTGNEIKCYGEDNMKVKVGEQVSDIKIRVVEGPSLLGRDIMTKFRLPWHNIFSIVPTTAEDIIQQYHELFDERRVGKLKGVQVSLRVNDDNPVFMKPRVVPFAIRKKYEEALEKLVQGDIIEKVEHSEWASPTVPMIKPDGNVRICGDYSGTNKQAATLEQYPVPTFEELLSNLSGGTKFTKLDLSQAYHPLELTLESRKYTTINTHHGLCQYKRLIFGVNSAVSIFQRTIENVLKGLPGCCVRIDDILVTGKTDEIHMENLHRVLQRLLESGLKLKREKFHFMLGEVIYLGMSISEAGISPTEEEVQAIKDAAPPANVSELQSFIGTANFLRVGAVLLQPGHDGALQPVAYASRTLNAAEKNYAQIERESLAIVFGVTKFRQYLLGRHFKLLTDHKPLITLLGEHKSVPQLASARIKRWSLLLAAYNYTIEFISGKENVYADFLSRKPINIQPTPEEQVEVRVMFIEGEQIVNSTMVAMETKKDPVLSNVLDFTKNGWPEKPQPELQLYHTRRLELSHEDGILLWDTRVAIPESLRDILLKDLHAEHFGIVKMKQLARKYLWWPKLDKEIEETVKSCMACQEEAKSPNASQQASWSWPGGPWKRIHIDYAGPYLGKMFLVVVDAYSKYLEIVPMSNATSTTTITALRHIFSNFGLLEHIVSDNGSQFTSEEFQKFLNDNNIQHTTTAPGHPATNGLAERYVGNFKDKLKKMGDTGKPLQTKLDRFLLTYRATPTGLGKSPSELLMNRQPRIRLSALRAKQSKNEVKIFQDNLDNQPKYSQNQAVFARNFGKGARWLPGVIVKIISPRNYDVKVGDVMWKRHEEQLRPRHIPSFENAEQAKSEMEQNLFPETKTETNKRETIPAHTEDRVPAVPSGVTNEFDTFTPVNTKSKDRDCGELTSKMDSLINVTPSESTRRYPLRERKPPKRFTE</sequence>
<dbReference type="GO" id="GO:0008270">
    <property type="term" value="F:zinc ion binding"/>
    <property type="evidence" value="ECO:0007669"/>
    <property type="project" value="InterPro"/>
</dbReference>